<keyword evidence="2" id="KW-1185">Reference proteome</keyword>
<evidence type="ECO:0000313" key="2">
    <source>
        <dbReference type="Proteomes" id="UP001142175"/>
    </source>
</evidence>
<organism evidence="1 2">
    <name type="scientific">Aquiflexum gelatinilyticum</name>
    <dbReference type="NCBI Taxonomy" id="2961943"/>
    <lineage>
        <taxon>Bacteria</taxon>
        <taxon>Pseudomonadati</taxon>
        <taxon>Bacteroidota</taxon>
        <taxon>Cytophagia</taxon>
        <taxon>Cytophagales</taxon>
        <taxon>Cyclobacteriaceae</taxon>
        <taxon>Aquiflexum</taxon>
    </lineage>
</organism>
<dbReference type="EMBL" id="JANSUY010000015">
    <property type="protein sequence ID" value="MCR9016511.1"/>
    <property type="molecule type" value="Genomic_DNA"/>
</dbReference>
<comment type="caution">
    <text evidence="1">The sequence shown here is derived from an EMBL/GenBank/DDBJ whole genome shotgun (WGS) entry which is preliminary data.</text>
</comment>
<evidence type="ECO:0000313" key="1">
    <source>
        <dbReference type="EMBL" id="MCR9016511.1"/>
    </source>
</evidence>
<dbReference type="Proteomes" id="UP001142175">
    <property type="component" value="Unassembled WGS sequence"/>
</dbReference>
<accession>A0A9X2P5I2</accession>
<protein>
    <submittedName>
        <fullName evidence="1">DUF4221 family protein</fullName>
    </submittedName>
</protein>
<sequence>MNLKPNSILFIFSLLVFSYCSSKDETVADNPLEQLELEVVDSLMVDELVPLRLQDYSPEAGMYILFDSKSQNPFLVNEKGEILNKFDLKGEGPNGTGGNGAFGYKFLDKDRFVAQGAFTGYFIYDLQGNQIQKVANNATELWRISIYSNRTTFHPYVENGQDMMIGEEQNFFSNEESDYKTLGMDYYSKISSIYRYNLGTEENEILESFPESWEPRLNKRFVGPDLPFVALHDSKKKYALLPLVGNQVFIYEFQEGKPVLTADIKLSHPLRPESAPLFDVEAENPDSEYPKFTNVLFAGDYLIVSFSTKVPLSVMTELRAKSEEYYQLPEFKEAMKKYMKYYHIVVKDGKQIGIIDELPVHGGLEFLDGKGILYVNDNANPEEERDYNIFYKVKIKE</sequence>
<name>A0A9X2P5I2_9BACT</name>
<gene>
    <name evidence="1" type="ORF">NU887_15820</name>
</gene>
<proteinExistence type="predicted"/>
<reference evidence="1" key="1">
    <citation type="submission" date="2022-08" db="EMBL/GenBank/DDBJ databases">
        <authorList>
            <person name="Zhang D."/>
        </authorList>
    </citation>
    <scope>NUCLEOTIDE SEQUENCE</scope>
    <source>
        <strain evidence="1">XJ19-11</strain>
    </source>
</reference>
<dbReference type="AlphaFoldDB" id="A0A9X2P5I2"/>
<dbReference type="RefSeq" id="WP_258424356.1">
    <property type="nucleotide sequence ID" value="NZ_JANSUY010000015.1"/>
</dbReference>